<dbReference type="Pfam" id="PF10969">
    <property type="entry name" value="DUF2771"/>
    <property type="match status" value="1"/>
</dbReference>
<dbReference type="OrthoDB" id="4772953at2"/>
<evidence type="ECO:0000313" key="1">
    <source>
        <dbReference type="EMBL" id="RDI43495.1"/>
    </source>
</evidence>
<dbReference type="AlphaFoldDB" id="A0A370GI75"/>
<gene>
    <name evidence="1" type="ORF">DFR68_12152</name>
</gene>
<organism evidence="1 2">
    <name type="scientific">Nocardia mexicana</name>
    <dbReference type="NCBI Taxonomy" id="279262"/>
    <lineage>
        <taxon>Bacteria</taxon>
        <taxon>Bacillati</taxon>
        <taxon>Actinomycetota</taxon>
        <taxon>Actinomycetes</taxon>
        <taxon>Mycobacteriales</taxon>
        <taxon>Nocardiaceae</taxon>
        <taxon>Nocardia</taxon>
    </lineage>
</organism>
<dbReference type="Proteomes" id="UP000255355">
    <property type="component" value="Unassembled WGS sequence"/>
</dbReference>
<sequence length="178" mass="19130">MTKPSTRTILALAAVAVLVVVAVIAGVVAVAVRNAPEPEPEITAYAHGTSATVPPYRFCTVSQSDSNGQLGLNCRESATTVTLETRPGDPLQLSLPRHIADAPWVMVLEYTLPDGTDVQRLTSYRDYAEGTRAITVPTRPEPDLRLAGVEVQLVVPTRDETGAESFAPYQAWSVRTSQ</sequence>
<dbReference type="EMBL" id="QQAZ01000021">
    <property type="protein sequence ID" value="RDI43495.1"/>
    <property type="molecule type" value="Genomic_DNA"/>
</dbReference>
<name>A0A370GI75_9NOCA</name>
<keyword evidence="2" id="KW-1185">Reference proteome</keyword>
<protein>
    <submittedName>
        <fullName evidence="1">Uncharacterized protein DUF2771</fullName>
    </submittedName>
</protein>
<proteinExistence type="predicted"/>
<reference evidence="1 2" key="1">
    <citation type="submission" date="2018-07" db="EMBL/GenBank/DDBJ databases">
        <title>Genomic Encyclopedia of Type Strains, Phase IV (KMG-IV): sequencing the most valuable type-strain genomes for metagenomic binning, comparative biology and taxonomic classification.</title>
        <authorList>
            <person name="Goeker M."/>
        </authorList>
    </citation>
    <scope>NUCLEOTIDE SEQUENCE [LARGE SCALE GENOMIC DNA]</scope>
    <source>
        <strain evidence="1 2">DSM 44952</strain>
    </source>
</reference>
<accession>A0A370GI75</accession>
<comment type="caution">
    <text evidence="1">The sequence shown here is derived from an EMBL/GenBank/DDBJ whole genome shotgun (WGS) entry which is preliminary data.</text>
</comment>
<dbReference type="RefSeq" id="WP_068028558.1">
    <property type="nucleotide sequence ID" value="NZ_QQAZ01000021.1"/>
</dbReference>
<dbReference type="STRING" id="1210089.GCA_001613165_06494"/>
<dbReference type="InterPro" id="IPR024495">
    <property type="entry name" value="DUF2771"/>
</dbReference>
<evidence type="ECO:0000313" key="2">
    <source>
        <dbReference type="Proteomes" id="UP000255355"/>
    </source>
</evidence>